<dbReference type="AlphaFoldDB" id="A0A1G1Y873"/>
<evidence type="ECO:0000313" key="2">
    <source>
        <dbReference type="Proteomes" id="UP000178432"/>
    </source>
</evidence>
<proteinExistence type="predicted"/>
<name>A0A1G1Y873_9BACT</name>
<accession>A0A1G1Y873</accession>
<gene>
    <name evidence="1" type="ORF">A2663_02060</name>
</gene>
<organism evidence="1 2">
    <name type="scientific">Candidatus Buchananbacteria bacterium RIFCSPHIGHO2_01_FULL_46_12</name>
    <dbReference type="NCBI Taxonomy" id="1797536"/>
    <lineage>
        <taxon>Bacteria</taxon>
        <taxon>Candidatus Buchananiibacteriota</taxon>
    </lineage>
</organism>
<dbReference type="Pfam" id="PF02643">
    <property type="entry name" value="DUF192"/>
    <property type="match status" value="1"/>
</dbReference>
<dbReference type="InterPro" id="IPR003795">
    <property type="entry name" value="DUF192"/>
</dbReference>
<dbReference type="PROSITE" id="PS51257">
    <property type="entry name" value="PROKAR_LIPOPROTEIN"/>
    <property type="match status" value="1"/>
</dbReference>
<dbReference type="InterPro" id="IPR038695">
    <property type="entry name" value="Saro_0823-like_sf"/>
</dbReference>
<dbReference type="PANTHER" id="PTHR37953:SF1">
    <property type="entry name" value="UPF0127 PROTEIN MJ1496"/>
    <property type="match status" value="1"/>
</dbReference>
<reference evidence="1 2" key="1">
    <citation type="journal article" date="2016" name="Nat. Commun.">
        <title>Thousands of microbial genomes shed light on interconnected biogeochemical processes in an aquifer system.</title>
        <authorList>
            <person name="Anantharaman K."/>
            <person name="Brown C.T."/>
            <person name="Hug L.A."/>
            <person name="Sharon I."/>
            <person name="Castelle C.J."/>
            <person name="Probst A.J."/>
            <person name="Thomas B.C."/>
            <person name="Singh A."/>
            <person name="Wilkins M.J."/>
            <person name="Karaoz U."/>
            <person name="Brodie E.L."/>
            <person name="Williams K.H."/>
            <person name="Hubbard S.S."/>
            <person name="Banfield J.F."/>
        </authorList>
    </citation>
    <scope>NUCLEOTIDE SEQUENCE [LARGE SCALE GENOMIC DNA]</scope>
</reference>
<comment type="caution">
    <text evidence="1">The sequence shown here is derived from an EMBL/GenBank/DDBJ whole genome shotgun (WGS) entry which is preliminary data.</text>
</comment>
<evidence type="ECO:0000313" key="1">
    <source>
        <dbReference type="EMBL" id="OGY48441.1"/>
    </source>
</evidence>
<protein>
    <recommendedName>
        <fullName evidence="3">DUF192 domain-containing protein</fullName>
    </recommendedName>
</protein>
<evidence type="ECO:0008006" key="3">
    <source>
        <dbReference type="Google" id="ProtNLM"/>
    </source>
</evidence>
<sequence length="152" mass="17372">MNYRKKIKTRGRRLRIIACLILPIIFFGCQPSEGKIIRLGETEIKVKVAKTPDQQIKGFSSQDGLAEDEGLLFIYPDRQTRGIWMKEMKFDIDIIWLDDYRVIGFEENAPFILGTSKIYYSPKPVNQILEVGAGFVKEHQIGIGQILTIPGK</sequence>
<dbReference type="Proteomes" id="UP000178432">
    <property type="component" value="Unassembled WGS sequence"/>
</dbReference>
<dbReference type="Gene3D" id="2.60.120.1140">
    <property type="entry name" value="Protein of unknown function DUF192"/>
    <property type="match status" value="1"/>
</dbReference>
<dbReference type="PANTHER" id="PTHR37953">
    <property type="entry name" value="UPF0127 PROTEIN MJ1496"/>
    <property type="match status" value="1"/>
</dbReference>
<dbReference type="EMBL" id="MHIF01000012">
    <property type="protein sequence ID" value="OGY48441.1"/>
    <property type="molecule type" value="Genomic_DNA"/>
</dbReference>